<proteinExistence type="predicted"/>
<dbReference type="STRING" id="420998.JDO7802_02632"/>
<dbReference type="Proteomes" id="UP000049222">
    <property type="component" value="Unassembled WGS sequence"/>
</dbReference>
<dbReference type="InterPro" id="IPR008949">
    <property type="entry name" value="Isoprenoid_synthase_dom_sf"/>
</dbReference>
<evidence type="ECO:0000313" key="2">
    <source>
        <dbReference type="Proteomes" id="UP000049222"/>
    </source>
</evidence>
<dbReference type="SUPFAM" id="SSF48576">
    <property type="entry name" value="Terpenoid synthases"/>
    <property type="match status" value="1"/>
</dbReference>
<organism evidence="1 2">
    <name type="scientific">Jannaschia donghaensis</name>
    <dbReference type="NCBI Taxonomy" id="420998"/>
    <lineage>
        <taxon>Bacteria</taxon>
        <taxon>Pseudomonadati</taxon>
        <taxon>Pseudomonadota</taxon>
        <taxon>Alphaproteobacteria</taxon>
        <taxon>Rhodobacterales</taxon>
        <taxon>Roseobacteraceae</taxon>
        <taxon>Jannaschia</taxon>
    </lineage>
</organism>
<protein>
    <submittedName>
        <fullName evidence="1">Squalene synthase HpnD</fullName>
    </submittedName>
</protein>
<gene>
    <name evidence="1" type="ORF">JDO7802_02632</name>
</gene>
<name>A0A0M6YMY6_9RHOB</name>
<dbReference type="EMBL" id="CXSU01000012">
    <property type="protein sequence ID" value="CTQ50607.1"/>
    <property type="molecule type" value="Genomic_DNA"/>
</dbReference>
<sequence length="251" mass="27180">MEMHDDITACAAQVQRGDPERFRAVMATPVALRRMLFPLYAFNLEVARAPWVTKEPLIAEMRLQWWRDALGEIANGGQVRRHEVVTPLAAILDGRGARDLDDLVEARRADIEGTPPASTDDLTRYIDRTAGTLLWTAARLAGATDAPAIRDAGLAQGLASFLSAVPDLVDKARNPLPPGEPHDMISGLATIGLAALDRAKAAGIAKSARPVLLVLSDTRVRLRAFADHPGQTPQINPALSRLRLGWNALRA</sequence>
<evidence type="ECO:0000313" key="1">
    <source>
        <dbReference type="EMBL" id="CTQ50607.1"/>
    </source>
</evidence>
<keyword evidence="2" id="KW-1185">Reference proteome</keyword>
<reference evidence="1 2" key="1">
    <citation type="submission" date="2015-07" db="EMBL/GenBank/DDBJ databases">
        <authorList>
            <person name="Noorani M."/>
        </authorList>
    </citation>
    <scope>NUCLEOTIDE SEQUENCE [LARGE SCALE GENOMIC DNA]</scope>
    <source>
        <strain evidence="1 2">CECT 7802</strain>
    </source>
</reference>
<dbReference type="Gene3D" id="1.10.600.10">
    <property type="entry name" value="Farnesyl Diphosphate Synthase"/>
    <property type="match status" value="1"/>
</dbReference>
<dbReference type="InterPro" id="IPR002060">
    <property type="entry name" value="Squ/phyt_synthse"/>
</dbReference>
<accession>A0A0M6YMY6</accession>
<dbReference type="Pfam" id="PF00494">
    <property type="entry name" value="SQS_PSY"/>
    <property type="match status" value="1"/>
</dbReference>
<dbReference type="AlphaFoldDB" id="A0A0M6YMY6"/>